<dbReference type="InterPro" id="IPR006221">
    <property type="entry name" value="TrpG/PapA_dom"/>
</dbReference>
<evidence type="ECO:0000259" key="2">
    <source>
        <dbReference type="Pfam" id="PF00117"/>
    </source>
</evidence>
<evidence type="ECO:0000313" key="4">
    <source>
        <dbReference type="Proteomes" id="UP001501294"/>
    </source>
</evidence>
<dbReference type="PANTHER" id="PTHR43418">
    <property type="entry name" value="MULTIFUNCTIONAL TRYPTOPHAN BIOSYNTHESIS PROTEIN-RELATED"/>
    <property type="match status" value="1"/>
</dbReference>
<sequence>MKTLLIDNYDSFIYNLKYELELAGVDVTVCRNDIPYDELKRLTKTVDNIVLSPGPGAPREAGHCLKLVKELYSEKPILGVCLGHQVIVEAFGGKVSTAKAIVHGKTETLYSYQSGLLDVLGSKLTVARYHSLSASKLTADLRVDAVTEDDEIMAVSHTEYPVFGLQFHPESIMTRDGTKILKNFIELALHKKSKKEGVSYAEFA</sequence>
<dbReference type="InterPro" id="IPR029062">
    <property type="entry name" value="Class_I_gatase-like"/>
</dbReference>
<dbReference type="SUPFAM" id="SSF52317">
    <property type="entry name" value="Class I glutamine amidotransferase-like"/>
    <property type="match status" value="1"/>
</dbReference>
<organism evidence="3 4">
    <name type="scientific">Kangiella taiwanensis</name>
    <dbReference type="NCBI Taxonomy" id="1079179"/>
    <lineage>
        <taxon>Bacteria</taxon>
        <taxon>Pseudomonadati</taxon>
        <taxon>Pseudomonadota</taxon>
        <taxon>Gammaproteobacteria</taxon>
        <taxon>Kangiellales</taxon>
        <taxon>Kangiellaceae</taxon>
        <taxon>Kangiella</taxon>
    </lineage>
</organism>
<dbReference type="Pfam" id="PF00117">
    <property type="entry name" value="GATase"/>
    <property type="match status" value="1"/>
</dbReference>
<dbReference type="NCBIfam" id="TIGR00566">
    <property type="entry name" value="trpG_papA"/>
    <property type="match status" value="1"/>
</dbReference>
<dbReference type="PRINTS" id="PR00096">
    <property type="entry name" value="GATASE"/>
</dbReference>
<keyword evidence="4" id="KW-1185">Reference proteome</keyword>
<dbReference type="Gene3D" id="3.40.50.880">
    <property type="match status" value="1"/>
</dbReference>
<name>A0ABP8I061_9GAMM</name>
<dbReference type="InterPro" id="IPR017926">
    <property type="entry name" value="GATASE"/>
</dbReference>
<evidence type="ECO:0000256" key="1">
    <source>
        <dbReference type="ARBA" id="ARBA00022962"/>
    </source>
</evidence>
<gene>
    <name evidence="3" type="ORF">GCM10023150_11980</name>
</gene>
<reference evidence="4" key="1">
    <citation type="journal article" date="2019" name="Int. J. Syst. Evol. Microbiol.">
        <title>The Global Catalogue of Microorganisms (GCM) 10K type strain sequencing project: providing services to taxonomists for standard genome sequencing and annotation.</title>
        <authorList>
            <consortium name="The Broad Institute Genomics Platform"/>
            <consortium name="The Broad Institute Genome Sequencing Center for Infectious Disease"/>
            <person name="Wu L."/>
            <person name="Ma J."/>
        </authorList>
    </citation>
    <scope>NUCLEOTIDE SEQUENCE [LARGE SCALE GENOMIC DNA]</scope>
    <source>
        <strain evidence="4">JCM 17727</strain>
    </source>
</reference>
<dbReference type="EMBL" id="BAABFU010000002">
    <property type="protein sequence ID" value="GAA4348528.1"/>
    <property type="molecule type" value="Genomic_DNA"/>
</dbReference>
<dbReference type="PANTHER" id="PTHR43418:SF4">
    <property type="entry name" value="MULTIFUNCTIONAL TRYPTOPHAN BIOSYNTHESIS PROTEIN"/>
    <property type="match status" value="1"/>
</dbReference>
<evidence type="ECO:0000313" key="3">
    <source>
        <dbReference type="EMBL" id="GAA4348528.1"/>
    </source>
</evidence>
<dbReference type="RefSeq" id="WP_223577813.1">
    <property type="nucleotide sequence ID" value="NZ_BAABFU010000002.1"/>
</dbReference>
<dbReference type="PRINTS" id="PR00099">
    <property type="entry name" value="CPSGATASE"/>
</dbReference>
<accession>A0ABP8I061</accession>
<comment type="caution">
    <text evidence="3">The sequence shown here is derived from an EMBL/GenBank/DDBJ whole genome shotgun (WGS) entry which is preliminary data.</text>
</comment>
<dbReference type="InterPro" id="IPR050472">
    <property type="entry name" value="Anth_synth/Amidotransfase"/>
</dbReference>
<dbReference type="PRINTS" id="PR00097">
    <property type="entry name" value="ANTSNTHASEII"/>
</dbReference>
<dbReference type="Proteomes" id="UP001501294">
    <property type="component" value="Unassembled WGS sequence"/>
</dbReference>
<protein>
    <submittedName>
        <fullName evidence="3">Aminodeoxychorismate/anthranilate synthase component II</fullName>
    </submittedName>
</protein>
<feature type="domain" description="Glutamine amidotransferase" evidence="2">
    <location>
        <begin position="4"/>
        <end position="185"/>
    </location>
</feature>
<dbReference type="PROSITE" id="PS51273">
    <property type="entry name" value="GATASE_TYPE_1"/>
    <property type="match status" value="1"/>
</dbReference>
<dbReference type="CDD" id="cd01743">
    <property type="entry name" value="GATase1_Anthranilate_Synthase"/>
    <property type="match status" value="1"/>
</dbReference>
<keyword evidence="1" id="KW-0315">Glutamine amidotransferase</keyword>
<proteinExistence type="predicted"/>